<organism evidence="1">
    <name type="scientific">Fervidicoccus fontis</name>
    <dbReference type="NCBI Taxonomy" id="683846"/>
    <lineage>
        <taxon>Archaea</taxon>
        <taxon>Thermoproteota</taxon>
        <taxon>Thermoprotei</taxon>
        <taxon>Fervidicoccales</taxon>
        <taxon>Fervidicoccaceae</taxon>
        <taxon>Fervidicoccus</taxon>
    </lineage>
</organism>
<name>A0A7J3ZIP1_9CREN</name>
<dbReference type="AlphaFoldDB" id="A0A7J3ZIP1"/>
<protein>
    <submittedName>
        <fullName evidence="1">Uncharacterized protein</fullName>
    </submittedName>
</protein>
<comment type="caution">
    <text evidence="1">The sequence shown here is derived from an EMBL/GenBank/DDBJ whole genome shotgun (WGS) entry which is preliminary data.</text>
</comment>
<sequence length="149" mass="17108">MSGVRFYVVVHSSESVSGYTYRAIVPQAIIYSERHAAKAIEVSIRARESGLALLNFDLEVARRLLSRKQVRDVVALLESLPESSKCIIDAFREVERARSIKPQKTCSFNREFVRRLMFEGRFQVTEGQSFEEKLIVAIVEQTLLNRWLA</sequence>
<evidence type="ECO:0000313" key="1">
    <source>
        <dbReference type="EMBL" id="HHQ79874.1"/>
    </source>
</evidence>
<reference evidence="1" key="1">
    <citation type="journal article" date="2020" name="mSystems">
        <title>Genome- and Community-Level Interaction Insights into Carbon Utilization and Element Cycling Functions of Hydrothermarchaeota in Hydrothermal Sediment.</title>
        <authorList>
            <person name="Zhou Z."/>
            <person name="Liu Y."/>
            <person name="Xu W."/>
            <person name="Pan J."/>
            <person name="Luo Z.H."/>
            <person name="Li M."/>
        </authorList>
    </citation>
    <scope>NUCLEOTIDE SEQUENCE [LARGE SCALE GENOMIC DNA]</scope>
    <source>
        <strain evidence="1">SpSt-1116</strain>
    </source>
</reference>
<accession>A0A7J3ZIP1</accession>
<proteinExistence type="predicted"/>
<gene>
    <name evidence="1" type="ORF">ENM78_00185</name>
</gene>
<dbReference type="EMBL" id="DRZC01000005">
    <property type="protein sequence ID" value="HHQ79874.1"/>
    <property type="molecule type" value="Genomic_DNA"/>
</dbReference>